<dbReference type="Pfam" id="PF04014">
    <property type="entry name" value="MazE_antitoxin"/>
    <property type="match status" value="1"/>
</dbReference>
<keyword evidence="4" id="KW-1185">Reference proteome</keyword>
<dbReference type="RefSeq" id="WP_323357264.1">
    <property type="nucleotide sequence ID" value="NZ_JAYGHY010000043.1"/>
</dbReference>
<evidence type="ECO:0000259" key="2">
    <source>
        <dbReference type="PROSITE" id="PS51740"/>
    </source>
</evidence>
<gene>
    <name evidence="3" type="ORF">VB739_11925</name>
</gene>
<dbReference type="InterPro" id="IPR037914">
    <property type="entry name" value="SpoVT-AbrB_sf"/>
</dbReference>
<proteinExistence type="predicted"/>
<dbReference type="InterPro" id="IPR007159">
    <property type="entry name" value="SpoVT-AbrB_dom"/>
</dbReference>
<accession>A0ABU5SZ07</accession>
<dbReference type="GO" id="GO:0003677">
    <property type="term" value="F:DNA binding"/>
    <property type="evidence" value="ECO:0007669"/>
    <property type="project" value="UniProtKB-KW"/>
</dbReference>
<name>A0ABU5SZ07_9CYAN</name>
<evidence type="ECO:0000313" key="4">
    <source>
        <dbReference type="Proteomes" id="UP001302329"/>
    </source>
</evidence>
<reference evidence="3 4" key="1">
    <citation type="submission" date="2023-12" db="EMBL/GenBank/DDBJ databases">
        <title>Baltic Sea Cyanobacteria.</title>
        <authorList>
            <person name="Delbaje E."/>
            <person name="Fewer D.P."/>
            <person name="Shishido T.K."/>
        </authorList>
    </citation>
    <scope>NUCLEOTIDE SEQUENCE [LARGE SCALE GENOMIC DNA]</scope>
    <source>
        <strain evidence="3 4">UHCC 0281</strain>
    </source>
</reference>
<keyword evidence="1 3" id="KW-0238">DNA-binding</keyword>
<sequence length="83" mass="8698">MAHLTVTAKGQVTLRRELLRHLGVQPGQQIEVTTLPGGRIEVRAVQPPGSIEAFIGHLAGRSPKVASLEEIQAAAAAGWAGEP</sequence>
<dbReference type="SMART" id="SM00966">
    <property type="entry name" value="SpoVT_AbrB"/>
    <property type="match status" value="1"/>
</dbReference>
<organism evidence="3 4">
    <name type="scientific">Cyanobium gracile UHCC 0281</name>
    <dbReference type="NCBI Taxonomy" id="3110309"/>
    <lineage>
        <taxon>Bacteria</taxon>
        <taxon>Bacillati</taxon>
        <taxon>Cyanobacteriota</taxon>
        <taxon>Cyanophyceae</taxon>
        <taxon>Synechococcales</taxon>
        <taxon>Prochlorococcaceae</taxon>
        <taxon>Cyanobium</taxon>
    </lineage>
</organism>
<protein>
    <submittedName>
        <fullName evidence="3">AbrB/MazE/SpoVT family DNA-binding domain-containing protein</fullName>
    </submittedName>
</protein>
<dbReference type="PROSITE" id="PS51740">
    <property type="entry name" value="SPOVT_ABRB"/>
    <property type="match status" value="1"/>
</dbReference>
<dbReference type="SUPFAM" id="SSF89447">
    <property type="entry name" value="AbrB/MazE/MraZ-like"/>
    <property type="match status" value="1"/>
</dbReference>
<dbReference type="EMBL" id="JAYGHY010000043">
    <property type="protein sequence ID" value="MEA5443262.1"/>
    <property type="molecule type" value="Genomic_DNA"/>
</dbReference>
<feature type="domain" description="SpoVT-AbrB" evidence="2">
    <location>
        <begin position="1"/>
        <end position="47"/>
    </location>
</feature>
<comment type="caution">
    <text evidence="3">The sequence shown here is derived from an EMBL/GenBank/DDBJ whole genome shotgun (WGS) entry which is preliminary data.</text>
</comment>
<dbReference type="Proteomes" id="UP001302329">
    <property type="component" value="Unassembled WGS sequence"/>
</dbReference>
<evidence type="ECO:0000313" key="3">
    <source>
        <dbReference type="EMBL" id="MEA5443262.1"/>
    </source>
</evidence>
<evidence type="ECO:0000256" key="1">
    <source>
        <dbReference type="PROSITE-ProRule" id="PRU01076"/>
    </source>
</evidence>